<dbReference type="InterPro" id="IPR052534">
    <property type="entry name" value="Extracell_DNA_Util/SecSys_Comp"/>
</dbReference>
<sequence length="373" mass="39582">MIADVLTWWSRQMLELVPARFARPDPSAVGALLVEPYPRGDGIRLVRRQAGEETVLGDVPLRRNGFGDTQDTGVATDPDGTLDADDDAGLRTALSAAGANGAGGMVLLRLPAGTALQRDVTLPLAAEAGLDRVLAYEMDRLTPFAADDIFFSWAVLRRDREAGRMQLRLSLVPKAPLLPLLETLRSAGAGPRAIEIRGASPGSARPLRIPLAHERPASARQERRLLLMAGGCCAMLALLAIVLPFILQSVAAHKLDRQVAGLQPRVDAVQALRRRIAGSTAGGDLVSTERRRLGDALGVMAAVTRVLPDDSYLSDFTLRQGVLTISGQSPGAAKLIPAISSDSAFSAPAFAAPVTRIEGQNTDLFSIRAGVTR</sequence>
<accession>A0A6M8HU70</accession>
<keyword evidence="4" id="KW-1185">Reference proteome</keyword>
<evidence type="ECO:0000256" key="1">
    <source>
        <dbReference type="SAM" id="MobiDB-lite"/>
    </source>
</evidence>
<dbReference type="Pfam" id="PF05137">
    <property type="entry name" value="PilN"/>
    <property type="match status" value="1"/>
</dbReference>
<dbReference type="RefSeq" id="WP_171833745.1">
    <property type="nucleotide sequence ID" value="NZ_CP053708.1"/>
</dbReference>
<evidence type="ECO:0000313" key="3">
    <source>
        <dbReference type="EMBL" id="QKE92063.1"/>
    </source>
</evidence>
<dbReference type="InterPro" id="IPR043129">
    <property type="entry name" value="ATPase_NBD"/>
</dbReference>
<name>A0A6M8HU70_9PROT</name>
<keyword evidence="2" id="KW-0472">Membrane</keyword>
<dbReference type="Proteomes" id="UP000500767">
    <property type="component" value="Chromosome"/>
</dbReference>
<evidence type="ECO:0000256" key="2">
    <source>
        <dbReference type="SAM" id="Phobius"/>
    </source>
</evidence>
<evidence type="ECO:0000313" key="4">
    <source>
        <dbReference type="Proteomes" id="UP000500767"/>
    </source>
</evidence>
<dbReference type="SUPFAM" id="SSF53067">
    <property type="entry name" value="Actin-like ATPase domain"/>
    <property type="match status" value="1"/>
</dbReference>
<protein>
    <submittedName>
        <fullName evidence="3">PilN domain-containing protein</fullName>
    </submittedName>
</protein>
<dbReference type="PANTHER" id="PTHR40278:SF1">
    <property type="entry name" value="DNA UTILIZATION PROTEIN HOFN"/>
    <property type="match status" value="1"/>
</dbReference>
<dbReference type="KEGG" id="lck:HN018_20285"/>
<dbReference type="EMBL" id="CP053708">
    <property type="protein sequence ID" value="QKE92063.1"/>
    <property type="molecule type" value="Genomic_DNA"/>
</dbReference>
<keyword evidence="2" id="KW-1133">Transmembrane helix</keyword>
<dbReference type="InterPro" id="IPR007813">
    <property type="entry name" value="PilN"/>
</dbReference>
<dbReference type="Gene3D" id="3.30.420.380">
    <property type="match status" value="1"/>
</dbReference>
<feature type="transmembrane region" description="Helical" evidence="2">
    <location>
        <begin position="225"/>
        <end position="247"/>
    </location>
</feature>
<keyword evidence="2" id="KW-0812">Transmembrane</keyword>
<proteinExistence type="predicted"/>
<dbReference type="AlphaFoldDB" id="A0A6M8HU70"/>
<feature type="region of interest" description="Disordered" evidence="1">
    <location>
        <begin position="59"/>
        <end position="80"/>
    </location>
</feature>
<gene>
    <name evidence="3" type="ORF">HN018_20285</name>
</gene>
<organism evidence="3 4">
    <name type="scientific">Lichenicola cladoniae</name>
    <dbReference type="NCBI Taxonomy" id="1484109"/>
    <lineage>
        <taxon>Bacteria</taxon>
        <taxon>Pseudomonadati</taxon>
        <taxon>Pseudomonadota</taxon>
        <taxon>Alphaproteobacteria</taxon>
        <taxon>Acetobacterales</taxon>
        <taxon>Acetobacteraceae</taxon>
        <taxon>Lichenicola</taxon>
    </lineage>
</organism>
<dbReference type="PANTHER" id="PTHR40278">
    <property type="entry name" value="DNA UTILIZATION PROTEIN HOFN"/>
    <property type="match status" value="1"/>
</dbReference>
<reference evidence="3 4" key="1">
    <citation type="journal article" date="2014" name="World J. Microbiol. Biotechnol.">
        <title>Biodiversity and physiological characteristics of Antarctic and Arctic lichens-associated bacteria.</title>
        <authorList>
            <person name="Lee Y.M."/>
            <person name="Kim E.H."/>
            <person name="Lee H.K."/>
            <person name="Hong S.G."/>
        </authorList>
    </citation>
    <scope>NUCLEOTIDE SEQUENCE [LARGE SCALE GENOMIC DNA]</scope>
    <source>
        <strain evidence="3 4">PAMC 26569</strain>
    </source>
</reference>